<gene>
    <name evidence="2" type="ORF">LPU83_2080</name>
</gene>
<evidence type="ECO:0000313" key="2">
    <source>
        <dbReference type="EMBL" id="CDM57737.1"/>
    </source>
</evidence>
<evidence type="ECO:0000256" key="1">
    <source>
        <dbReference type="SAM" id="Coils"/>
    </source>
</evidence>
<organism evidence="2 3">
    <name type="scientific">Rhizobium favelukesii</name>
    <dbReference type="NCBI Taxonomy" id="348824"/>
    <lineage>
        <taxon>Bacteria</taxon>
        <taxon>Pseudomonadati</taxon>
        <taxon>Pseudomonadota</taxon>
        <taxon>Alphaproteobacteria</taxon>
        <taxon>Hyphomicrobiales</taxon>
        <taxon>Rhizobiaceae</taxon>
        <taxon>Rhizobium/Agrobacterium group</taxon>
        <taxon>Rhizobium</taxon>
    </lineage>
</organism>
<dbReference type="HOGENOM" id="CLU_1260614_0_0_5"/>
<feature type="coiled-coil region" evidence="1">
    <location>
        <begin position="55"/>
        <end position="82"/>
    </location>
</feature>
<protein>
    <submittedName>
        <fullName evidence="2">Uncharacterized protein</fullName>
    </submittedName>
</protein>
<proteinExistence type="predicted"/>
<name>W6R8Y0_9HYPH</name>
<reference evidence="2" key="1">
    <citation type="submission" date="2013-11" db="EMBL/GenBank/DDBJ databases">
        <title>Draft genome sequence of the broad-host-range Rhizobium sp. LPU83 strain, a member of the low-genetic diversity Oregon-like Rhizobium sp. group.</title>
        <authorList>
            <person name="Wibberg D."/>
            <person name="Puehler A."/>
            <person name="Schlueter A."/>
        </authorList>
    </citation>
    <scope>NUCLEOTIDE SEQUENCE [LARGE SCALE GENOMIC DNA]</scope>
    <source>
        <strain evidence="2">LPU83</strain>
    </source>
</reference>
<sequence>MKAITRYDSQRQIRFEKMRTNMNDSYMILKQEEDENLKINKKSDTFGDPDISAWAGELRQNIASSEAEASSLRSRADVLQARADTLRQMAKASDAKTKALRDLLKQMETTTQNLGPVAGRKTRQPSGRGATLTALVRERAKEILKAAGHPLGRTEILAQLIDDGVMIKGAKPAQRVGKILWESDEFEYQDNGYWLVGEPIAAGYKREKRFRAPNRKKNS</sequence>
<keyword evidence="1" id="KW-0175">Coiled coil</keyword>
<keyword evidence="3" id="KW-1185">Reference proteome</keyword>
<evidence type="ECO:0000313" key="3">
    <source>
        <dbReference type="Proteomes" id="UP000019443"/>
    </source>
</evidence>
<dbReference type="AlphaFoldDB" id="W6R8Y0"/>
<dbReference type="PATRIC" id="fig|348824.6.peg.2246"/>
<accession>W6R8Y0</accession>
<dbReference type="KEGG" id="rhl:LPU83_2080"/>
<dbReference type="Proteomes" id="UP000019443">
    <property type="component" value="Chromosome"/>
</dbReference>
<dbReference type="EMBL" id="HG916852">
    <property type="protein sequence ID" value="CDM57737.1"/>
    <property type="molecule type" value="Genomic_DNA"/>
</dbReference>